<keyword evidence="2" id="KW-1185">Reference proteome</keyword>
<sequence length="246" mass="27598">MLQGVIPKFPNDAEVPVWFDTVESLFARYEVPDAVRAHLIYPLVAARHGYFCSRIEGDQFSFEQIRQTVLKELRLSPDEYRKKFVSTSRRKDESWQQFGTRLSSYLTYYVEARGVESFERLKAQLVADQLKASVGADALKYITLKEVKEWFDRSQIADLLALYDQAECRSATPIRPGAGGAEKGEIARKPEGKKNPGGFKPSGGRFGGKICYRCGSPSHLAAACPQSREHVNADALSRLPNSSWAD</sequence>
<proteinExistence type="predicted"/>
<dbReference type="Proteomes" id="UP000805193">
    <property type="component" value="Unassembled WGS sequence"/>
</dbReference>
<reference evidence="1 2" key="1">
    <citation type="journal article" date="2020" name="Cell">
        <title>Large-Scale Comparative Analyses of Tick Genomes Elucidate Their Genetic Diversity and Vector Capacities.</title>
        <authorList>
            <consortium name="Tick Genome and Microbiome Consortium (TIGMIC)"/>
            <person name="Jia N."/>
            <person name="Wang J."/>
            <person name="Shi W."/>
            <person name="Du L."/>
            <person name="Sun Y."/>
            <person name="Zhan W."/>
            <person name="Jiang J.F."/>
            <person name="Wang Q."/>
            <person name="Zhang B."/>
            <person name="Ji P."/>
            <person name="Bell-Sakyi L."/>
            <person name="Cui X.M."/>
            <person name="Yuan T.T."/>
            <person name="Jiang B.G."/>
            <person name="Yang W.F."/>
            <person name="Lam T.T."/>
            <person name="Chang Q.C."/>
            <person name="Ding S.J."/>
            <person name="Wang X.J."/>
            <person name="Zhu J.G."/>
            <person name="Ruan X.D."/>
            <person name="Zhao L."/>
            <person name="Wei J.T."/>
            <person name="Ye R.Z."/>
            <person name="Que T.C."/>
            <person name="Du C.H."/>
            <person name="Zhou Y.H."/>
            <person name="Cheng J.X."/>
            <person name="Dai P.F."/>
            <person name="Guo W.B."/>
            <person name="Han X.H."/>
            <person name="Huang E.J."/>
            <person name="Li L.F."/>
            <person name="Wei W."/>
            <person name="Gao Y.C."/>
            <person name="Liu J.Z."/>
            <person name="Shao H.Z."/>
            <person name="Wang X."/>
            <person name="Wang C.C."/>
            <person name="Yang T.C."/>
            <person name="Huo Q.B."/>
            <person name="Li W."/>
            <person name="Chen H.Y."/>
            <person name="Chen S.E."/>
            <person name="Zhou L.G."/>
            <person name="Ni X.B."/>
            <person name="Tian J.H."/>
            <person name="Sheng Y."/>
            <person name="Liu T."/>
            <person name="Pan Y.S."/>
            <person name="Xia L.Y."/>
            <person name="Li J."/>
            <person name="Zhao F."/>
            <person name="Cao W.C."/>
        </authorList>
    </citation>
    <scope>NUCLEOTIDE SEQUENCE [LARGE SCALE GENOMIC DNA]</scope>
    <source>
        <strain evidence="1">Iper-2018</strain>
    </source>
</reference>
<evidence type="ECO:0000313" key="1">
    <source>
        <dbReference type="EMBL" id="KAG0441461.1"/>
    </source>
</evidence>
<organism evidence="1 2">
    <name type="scientific">Ixodes persulcatus</name>
    <name type="common">Taiga tick</name>
    <dbReference type="NCBI Taxonomy" id="34615"/>
    <lineage>
        <taxon>Eukaryota</taxon>
        <taxon>Metazoa</taxon>
        <taxon>Ecdysozoa</taxon>
        <taxon>Arthropoda</taxon>
        <taxon>Chelicerata</taxon>
        <taxon>Arachnida</taxon>
        <taxon>Acari</taxon>
        <taxon>Parasitiformes</taxon>
        <taxon>Ixodida</taxon>
        <taxon>Ixodoidea</taxon>
        <taxon>Ixodidae</taxon>
        <taxon>Ixodinae</taxon>
        <taxon>Ixodes</taxon>
    </lineage>
</organism>
<comment type="caution">
    <text evidence="1">The sequence shown here is derived from an EMBL/GenBank/DDBJ whole genome shotgun (WGS) entry which is preliminary data.</text>
</comment>
<name>A0AC60QS99_IXOPE</name>
<evidence type="ECO:0000313" key="2">
    <source>
        <dbReference type="Proteomes" id="UP000805193"/>
    </source>
</evidence>
<accession>A0AC60QS99</accession>
<gene>
    <name evidence="1" type="ORF">HPB47_015936</name>
</gene>
<dbReference type="EMBL" id="JABSTQ010004654">
    <property type="protein sequence ID" value="KAG0441461.1"/>
    <property type="molecule type" value="Genomic_DNA"/>
</dbReference>
<protein>
    <submittedName>
        <fullName evidence="1">Uncharacterized protein</fullName>
    </submittedName>
</protein>